<dbReference type="PANTHER" id="PTHR47197">
    <property type="entry name" value="PROTEIN NIRF"/>
    <property type="match status" value="1"/>
</dbReference>
<name>E6WUT2_PSEUU</name>
<keyword evidence="5" id="KW-1185">Reference proteome</keyword>
<dbReference type="PANTHER" id="PTHR47197:SF3">
    <property type="entry name" value="DIHYDRO-HEME D1 DEHYDROGENASE"/>
    <property type="match status" value="1"/>
</dbReference>
<feature type="chain" id="PRO_5003214570" evidence="2">
    <location>
        <begin position="24"/>
        <end position="352"/>
    </location>
</feature>
<gene>
    <name evidence="4" type="ordered locus">Psesu_2020</name>
</gene>
<dbReference type="Proteomes" id="UP000008632">
    <property type="component" value="Chromosome"/>
</dbReference>
<dbReference type="InterPro" id="IPR015943">
    <property type="entry name" value="WD40/YVTN_repeat-like_dom_sf"/>
</dbReference>
<dbReference type="RefSeq" id="WP_013535684.1">
    <property type="nucleotide sequence ID" value="NC_014924.1"/>
</dbReference>
<dbReference type="STRING" id="743721.Psesu_2020"/>
<sequence>MASAFPLRLAASLIALGAFAVHAGDAAAGTPGPSGTLLVGNKSADTLWRLSLADGQRLGEAATAPAPHEIVVSRDGRIAVVSEYGHREPGHTLGVYDAHGGQLLRRIDLGRNTRPHGMRFTADGAYVLVTTEGSDALVKVDLEGRIAREFDIGPGKGHMVALSPDGRHAYVSKVEAGTVARVELATGEVLEKPAGDGAEGIAVARDGSVWVGNREAGTVTVHDPETLDMVAMLDSPGFPIRVTFTADGLHALVTNARAATLGVFSVRDRAPVAVVPLAEPGVEYRETMLGRAALPIGAIADPDGSRVYVAISGGNQVAVVDTAKWKVVQRWPTGNEPDALAIVPAGARQAAP</sequence>
<dbReference type="AlphaFoldDB" id="E6WUT2"/>
<evidence type="ECO:0000259" key="3">
    <source>
        <dbReference type="Pfam" id="PF21783"/>
    </source>
</evidence>
<dbReference type="EMBL" id="CP002446">
    <property type="protein sequence ID" value="ADV27856.1"/>
    <property type="molecule type" value="Genomic_DNA"/>
</dbReference>
<feature type="signal peptide" evidence="2">
    <location>
        <begin position="1"/>
        <end position="23"/>
    </location>
</feature>
<dbReference type="Pfam" id="PF21783">
    <property type="entry name" value="YNCE"/>
    <property type="match status" value="1"/>
</dbReference>
<evidence type="ECO:0000313" key="4">
    <source>
        <dbReference type="EMBL" id="ADV27856.1"/>
    </source>
</evidence>
<evidence type="ECO:0000313" key="5">
    <source>
        <dbReference type="Proteomes" id="UP000008632"/>
    </source>
</evidence>
<dbReference type="Gene3D" id="2.130.10.10">
    <property type="entry name" value="YVTN repeat-like/Quinoprotein amine dehydrogenase"/>
    <property type="match status" value="2"/>
</dbReference>
<dbReference type="OrthoDB" id="9776991at2"/>
<dbReference type="HOGENOM" id="CLU_009318_3_0_6"/>
<organism evidence="4 5">
    <name type="scientific">Pseudoxanthomonas suwonensis (strain 11-1)</name>
    <dbReference type="NCBI Taxonomy" id="743721"/>
    <lineage>
        <taxon>Bacteria</taxon>
        <taxon>Pseudomonadati</taxon>
        <taxon>Pseudomonadota</taxon>
        <taxon>Gammaproteobacteria</taxon>
        <taxon>Lysobacterales</taxon>
        <taxon>Lysobacteraceae</taxon>
        <taxon>Pseudoxanthomonas</taxon>
    </lineage>
</organism>
<feature type="domain" description="YNCE-like beta-propeller" evidence="3">
    <location>
        <begin position="119"/>
        <end position="223"/>
    </location>
</feature>
<evidence type="ECO:0000256" key="1">
    <source>
        <dbReference type="ARBA" id="ARBA00022729"/>
    </source>
</evidence>
<keyword evidence="1 2" id="KW-0732">Signal</keyword>
<dbReference type="KEGG" id="psu:Psesu_2020"/>
<dbReference type="InterPro" id="IPR048433">
    <property type="entry name" value="YNCE-like_beta-prop"/>
</dbReference>
<dbReference type="SUPFAM" id="SSF51004">
    <property type="entry name" value="C-terminal (heme d1) domain of cytochrome cd1-nitrite reductase"/>
    <property type="match status" value="1"/>
</dbReference>
<reference evidence="4 5" key="1">
    <citation type="submission" date="2011-01" db="EMBL/GenBank/DDBJ databases">
        <title>Complete sequence of Pseudoxanthomonas suwonensis 11-1.</title>
        <authorList>
            <consortium name="US DOE Joint Genome Institute"/>
            <person name="Lucas S."/>
            <person name="Copeland A."/>
            <person name="Lapidus A."/>
            <person name="Cheng J.-F."/>
            <person name="Goodwin L."/>
            <person name="Pitluck S."/>
            <person name="Teshima H."/>
            <person name="Detter J.C."/>
            <person name="Han C."/>
            <person name="Tapia R."/>
            <person name="Land M."/>
            <person name="Hauser L."/>
            <person name="Kyrpides N."/>
            <person name="Ivanova N."/>
            <person name="Ovchinnikova G."/>
            <person name="Siebers A.K."/>
            <person name="Allgaier M."/>
            <person name="Thelen M.P."/>
            <person name="Hugenholtz P."/>
            <person name="Gladden J."/>
            <person name="Woyke T."/>
        </authorList>
    </citation>
    <scope>NUCLEOTIDE SEQUENCE [LARGE SCALE GENOMIC DNA]</scope>
    <source>
        <strain evidence="5">11-1</strain>
    </source>
</reference>
<proteinExistence type="predicted"/>
<protein>
    <submittedName>
        <fullName evidence="4">SMP-30/Gluconolaconase/LRE-like region-containing protein</fullName>
    </submittedName>
</protein>
<dbReference type="InterPro" id="IPR011048">
    <property type="entry name" value="Haem_d1_sf"/>
</dbReference>
<dbReference type="eggNOG" id="COG3391">
    <property type="taxonomic scope" value="Bacteria"/>
</dbReference>
<accession>E6WUT2</accession>
<dbReference type="InterPro" id="IPR051200">
    <property type="entry name" value="Host-pathogen_enzymatic-act"/>
</dbReference>
<evidence type="ECO:0000256" key="2">
    <source>
        <dbReference type="SAM" id="SignalP"/>
    </source>
</evidence>